<comment type="similarity">
    <text evidence="2">Belongs to the auxin efflux carrier (TC 2.A.69) family.</text>
</comment>
<dbReference type="GO" id="GO:0055085">
    <property type="term" value="P:transmembrane transport"/>
    <property type="evidence" value="ECO:0007669"/>
    <property type="project" value="InterPro"/>
</dbReference>
<dbReference type="GO" id="GO:0005886">
    <property type="term" value="C:plasma membrane"/>
    <property type="evidence" value="ECO:0007669"/>
    <property type="project" value="UniProtKB-SubCell"/>
</dbReference>
<protein>
    <submittedName>
        <fullName evidence="9">Auxin Efflux Carrier</fullName>
    </submittedName>
</protein>
<feature type="transmembrane region" description="Helical" evidence="8">
    <location>
        <begin position="58"/>
        <end position="78"/>
    </location>
</feature>
<dbReference type="InterPro" id="IPR038770">
    <property type="entry name" value="Na+/solute_symporter_sf"/>
</dbReference>
<dbReference type="InterPro" id="IPR004776">
    <property type="entry name" value="Mem_transp_PIN-like"/>
</dbReference>
<dbReference type="Proteomes" id="UP000006365">
    <property type="component" value="Chromosome"/>
</dbReference>
<evidence type="ECO:0000256" key="2">
    <source>
        <dbReference type="ARBA" id="ARBA00010145"/>
    </source>
</evidence>
<evidence type="ECO:0000256" key="4">
    <source>
        <dbReference type="ARBA" id="ARBA00022475"/>
    </source>
</evidence>
<accession>A0A7U3YNI5</accession>
<keyword evidence="5 8" id="KW-0812">Transmembrane</keyword>
<dbReference type="PANTHER" id="PTHR36838:SF1">
    <property type="entry name" value="SLR1864 PROTEIN"/>
    <property type="match status" value="1"/>
</dbReference>
<proteinExistence type="inferred from homology"/>
<feature type="transmembrane region" description="Helical" evidence="8">
    <location>
        <begin position="276"/>
        <end position="296"/>
    </location>
</feature>
<keyword evidence="3" id="KW-0813">Transport</keyword>
<evidence type="ECO:0000256" key="7">
    <source>
        <dbReference type="ARBA" id="ARBA00023136"/>
    </source>
</evidence>
<keyword evidence="6 8" id="KW-1133">Transmembrane helix</keyword>
<feature type="transmembrane region" description="Helical" evidence="8">
    <location>
        <begin position="187"/>
        <end position="211"/>
    </location>
</feature>
<evidence type="ECO:0000256" key="1">
    <source>
        <dbReference type="ARBA" id="ARBA00004651"/>
    </source>
</evidence>
<organism evidence="9 10">
    <name type="scientific">Desulfobulbus propionicus (strain ATCC 33891 / DSM 2032 / VKM B-1956 / 1pr3)</name>
    <dbReference type="NCBI Taxonomy" id="577650"/>
    <lineage>
        <taxon>Bacteria</taxon>
        <taxon>Pseudomonadati</taxon>
        <taxon>Thermodesulfobacteriota</taxon>
        <taxon>Desulfobulbia</taxon>
        <taxon>Desulfobulbales</taxon>
        <taxon>Desulfobulbaceae</taxon>
        <taxon>Desulfobulbus</taxon>
    </lineage>
</organism>
<feature type="transmembrane region" description="Helical" evidence="8">
    <location>
        <begin position="156"/>
        <end position="175"/>
    </location>
</feature>
<evidence type="ECO:0000313" key="10">
    <source>
        <dbReference type="Proteomes" id="UP000006365"/>
    </source>
</evidence>
<feature type="transmembrane region" description="Helical" evidence="8">
    <location>
        <begin position="90"/>
        <end position="109"/>
    </location>
</feature>
<evidence type="ECO:0000256" key="3">
    <source>
        <dbReference type="ARBA" id="ARBA00022448"/>
    </source>
</evidence>
<dbReference type="PANTHER" id="PTHR36838">
    <property type="entry name" value="AUXIN EFFLUX CARRIER FAMILY PROTEIN"/>
    <property type="match status" value="1"/>
</dbReference>
<feature type="transmembrane region" description="Helical" evidence="8">
    <location>
        <begin position="28"/>
        <end position="46"/>
    </location>
</feature>
<sequence length="299" mass="31830">MDNFIATLVYLLIGMGLRRIPGFHRDTGMVLNAFVIFISMPAMVMLKVPQLTFSADLLILTLMPWGTLALAALLVLAASRLCAWDRATTGCLLLLAPLPNASFLGIPMVRAFFGEQAIPYAVIYDQFGSFIALSTYGFLILAMYGADGSRPTIKTMLCKIVLFPPFVALVCALLLRGIPYPPLAGFILHSLAETLVPVVMVAVGFQLTLRLNRAMLGQLSTGLLIKLVAAPLAGLMACRLLGLDGEVVRVAIVEAGMPPMVAAGAMAMLANLAPRLAAALVGVGVVLSFATLPLLYRLL</sequence>
<comment type="subcellular location">
    <subcellularLocation>
        <location evidence="1">Cell membrane</location>
        <topology evidence="1">Multi-pass membrane protein</topology>
    </subcellularLocation>
</comment>
<evidence type="ECO:0000256" key="5">
    <source>
        <dbReference type="ARBA" id="ARBA00022692"/>
    </source>
</evidence>
<evidence type="ECO:0000256" key="8">
    <source>
        <dbReference type="SAM" id="Phobius"/>
    </source>
</evidence>
<dbReference type="KEGG" id="dpr:Despr_2505"/>
<keyword evidence="10" id="KW-1185">Reference proteome</keyword>
<feature type="transmembrane region" description="Helical" evidence="8">
    <location>
        <begin position="121"/>
        <end position="144"/>
    </location>
</feature>
<dbReference type="EMBL" id="CP002364">
    <property type="protein sequence ID" value="ADW18643.1"/>
    <property type="molecule type" value="Genomic_DNA"/>
</dbReference>
<reference evidence="9 10" key="1">
    <citation type="journal article" date="2011" name="Stand. Genomic Sci.">
        <title>Complete genome sequence of Desulfobulbus propionicus type strain (1pr3).</title>
        <authorList>
            <person name="Pagani I."/>
            <person name="Lapidus A."/>
            <person name="Nolan M."/>
            <person name="Lucas S."/>
            <person name="Hammon N."/>
            <person name="Deshpande S."/>
            <person name="Cheng J.F."/>
            <person name="Chertkov O."/>
            <person name="Davenport K."/>
            <person name="Tapia R."/>
            <person name="Han C."/>
            <person name="Goodwin L."/>
            <person name="Pitluck S."/>
            <person name="Liolios K."/>
            <person name="Mavromatis K."/>
            <person name="Ivanova N."/>
            <person name="Mikhailova N."/>
            <person name="Pati A."/>
            <person name="Chen A."/>
            <person name="Palaniappan K."/>
            <person name="Land M."/>
            <person name="Hauser L."/>
            <person name="Chang Y.J."/>
            <person name="Jeffries C.D."/>
            <person name="Detter J.C."/>
            <person name="Brambilla E."/>
            <person name="Kannan K.P."/>
            <person name="Djao O.D."/>
            <person name="Rohde M."/>
            <person name="Pukall R."/>
            <person name="Spring S."/>
            <person name="Goker M."/>
            <person name="Sikorski J."/>
            <person name="Woyke T."/>
            <person name="Bristow J."/>
            <person name="Eisen J.A."/>
            <person name="Markowitz V."/>
            <person name="Hugenholtz P."/>
            <person name="Kyrpides N.C."/>
            <person name="Klenk H.P."/>
        </authorList>
    </citation>
    <scope>NUCLEOTIDE SEQUENCE [LARGE SCALE GENOMIC DNA]</scope>
    <source>
        <strain evidence="10">ATCC 33891 / DSM 2032 / 1pr3</strain>
    </source>
</reference>
<dbReference type="Pfam" id="PF03547">
    <property type="entry name" value="Mem_trans"/>
    <property type="match status" value="1"/>
</dbReference>
<keyword evidence="7 8" id="KW-0472">Membrane</keyword>
<keyword evidence="4" id="KW-1003">Cell membrane</keyword>
<evidence type="ECO:0000313" key="9">
    <source>
        <dbReference type="EMBL" id="ADW18643.1"/>
    </source>
</evidence>
<name>A0A7U3YNI5_DESPD</name>
<evidence type="ECO:0000256" key="6">
    <source>
        <dbReference type="ARBA" id="ARBA00022989"/>
    </source>
</evidence>
<dbReference type="RefSeq" id="WP_015725169.1">
    <property type="nucleotide sequence ID" value="NC_014972.1"/>
</dbReference>
<dbReference type="AlphaFoldDB" id="A0A7U3YNI5"/>
<gene>
    <name evidence="9" type="ordered locus">Despr_2505</name>
</gene>
<dbReference type="Gene3D" id="1.20.1530.20">
    <property type="match status" value="1"/>
</dbReference>